<feature type="region of interest" description="Disordered" evidence="1">
    <location>
        <begin position="1"/>
        <end position="25"/>
    </location>
</feature>
<name>A0ABX0JYM8_9PROT</name>
<evidence type="ECO:0000313" key="2">
    <source>
        <dbReference type="EMBL" id="NHN87651.1"/>
    </source>
</evidence>
<accession>A0ABX0JYM8</accession>
<sequence length="253" mass="28097">MTEQVCDPERSGPFGSGDGKPEEARQMPLPFRHERRFDEAGFVGARSNAAARTWLFASDAQKSWSDGRLVLWGGPRRGKTHLLRLWGQRQDALIVDAEHGLPDVATLVEQSPCALALDALPDHGVDELALLRIINTSKERQIPLLMTARTPPGRWQVSLPDLCSRLRATMVVEVGAAEDVLLYRLMLRLLAERQLVVSRHVTDWLLHRLPREAVAIEEAVRRIDVVTLATAQPLDRAAASRVLAAMHEDGFSG</sequence>
<organism evidence="2 3">
    <name type="scientific">Acetobacter conturbans</name>
    <dbReference type="NCBI Taxonomy" id="1737472"/>
    <lineage>
        <taxon>Bacteria</taxon>
        <taxon>Pseudomonadati</taxon>
        <taxon>Pseudomonadota</taxon>
        <taxon>Alphaproteobacteria</taxon>
        <taxon>Acetobacterales</taxon>
        <taxon>Acetobacteraceae</taxon>
        <taxon>Acetobacter</taxon>
    </lineage>
</organism>
<dbReference type="InterPro" id="IPR027417">
    <property type="entry name" value="P-loop_NTPase"/>
</dbReference>
<dbReference type="Gene3D" id="3.40.50.300">
    <property type="entry name" value="P-loop containing nucleotide triphosphate hydrolases"/>
    <property type="match status" value="1"/>
</dbReference>
<dbReference type="Gene3D" id="1.10.8.60">
    <property type="match status" value="1"/>
</dbReference>
<dbReference type="Proteomes" id="UP000631653">
    <property type="component" value="Unassembled WGS sequence"/>
</dbReference>
<dbReference type="EMBL" id="WOSY01000002">
    <property type="protein sequence ID" value="NHN87651.1"/>
    <property type="molecule type" value="Genomic_DNA"/>
</dbReference>
<protein>
    <submittedName>
        <fullName evidence="2">Chromosomal replication initiator DnaA</fullName>
    </submittedName>
</protein>
<proteinExistence type="predicted"/>
<evidence type="ECO:0000256" key="1">
    <source>
        <dbReference type="SAM" id="MobiDB-lite"/>
    </source>
</evidence>
<keyword evidence="3" id="KW-1185">Reference proteome</keyword>
<comment type="caution">
    <text evidence="2">The sequence shown here is derived from an EMBL/GenBank/DDBJ whole genome shotgun (WGS) entry which is preliminary data.</text>
</comment>
<reference evidence="2 3" key="1">
    <citation type="journal article" date="2020" name="Int. J. Syst. Evol. Microbiol.">
        <title>Novel acetic acid bacteria from cider fermentations: Acetobacter conturbans sp. nov. and Acetobacter fallax sp. nov.</title>
        <authorList>
            <person name="Sombolestani A.S."/>
            <person name="Cleenwerck I."/>
            <person name="Cnockaert M."/>
            <person name="Borremans W."/>
            <person name="Wieme A.D."/>
            <person name="De Vuyst L."/>
            <person name="Vandamme P."/>
        </authorList>
    </citation>
    <scope>NUCLEOTIDE SEQUENCE [LARGE SCALE GENOMIC DNA]</scope>
    <source>
        <strain evidence="2 3">LMG 1627</strain>
    </source>
</reference>
<evidence type="ECO:0000313" key="3">
    <source>
        <dbReference type="Proteomes" id="UP000631653"/>
    </source>
</evidence>
<gene>
    <name evidence="2" type="ORF">GOB81_03265</name>
</gene>
<dbReference type="SUPFAM" id="SSF52540">
    <property type="entry name" value="P-loop containing nucleoside triphosphate hydrolases"/>
    <property type="match status" value="1"/>
</dbReference>